<evidence type="ECO:0000313" key="3">
    <source>
        <dbReference type="EMBL" id="MBM6703858.1"/>
    </source>
</evidence>
<protein>
    <submittedName>
        <fullName evidence="3">NirD/YgiW/YdeI family stress tolerance protein</fullName>
    </submittedName>
</protein>
<sequence>MTKKFAAALAATFAATLFCAAAAQAAGPSGFGAASGTAPAGAPQGFEPAATTVADILANGKDDQVVVLRGKFTNLIKSDKYEFVDEKGDAITAELDDDRDWSMIVKDAPVEIRAEIDRDWTSTELDVKSARPLK</sequence>
<dbReference type="Gene3D" id="2.40.50.200">
    <property type="entry name" value="Bacterial OB-fold"/>
    <property type="match status" value="1"/>
</dbReference>
<dbReference type="PANTHER" id="PTHR36571">
    <property type="entry name" value="PROTEIN YGIW"/>
    <property type="match status" value="1"/>
</dbReference>
<feature type="chain" id="PRO_5045166404" evidence="2">
    <location>
        <begin position="26"/>
        <end position="134"/>
    </location>
</feature>
<accession>A0ABS2DRH0</accession>
<comment type="caution">
    <text evidence="3">The sequence shown here is derived from an EMBL/GenBank/DDBJ whole genome shotgun (WGS) entry which is preliminary data.</text>
</comment>
<dbReference type="EMBL" id="JACJJC010000006">
    <property type="protein sequence ID" value="MBM6703858.1"/>
    <property type="molecule type" value="Genomic_DNA"/>
</dbReference>
<evidence type="ECO:0000256" key="1">
    <source>
        <dbReference type="ARBA" id="ARBA00022729"/>
    </source>
</evidence>
<gene>
    <name evidence="3" type="ORF">H6A60_05090</name>
</gene>
<keyword evidence="4" id="KW-1185">Reference proteome</keyword>
<dbReference type="NCBIfam" id="NF033674">
    <property type="entry name" value="stress_OB_fold"/>
    <property type="match status" value="1"/>
</dbReference>
<name>A0ABS2DRH0_9BURK</name>
<dbReference type="Proteomes" id="UP000715095">
    <property type="component" value="Unassembled WGS sequence"/>
</dbReference>
<feature type="signal peptide" evidence="2">
    <location>
        <begin position="1"/>
        <end position="25"/>
    </location>
</feature>
<evidence type="ECO:0000256" key="2">
    <source>
        <dbReference type="SAM" id="SignalP"/>
    </source>
</evidence>
<dbReference type="Pfam" id="PF04076">
    <property type="entry name" value="BOF"/>
    <property type="match status" value="1"/>
</dbReference>
<reference evidence="3 4" key="1">
    <citation type="journal article" date="2021" name="Sci. Rep.">
        <title>The distribution of antibiotic resistance genes in chicken gut microbiota commensals.</title>
        <authorList>
            <person name="Juricova H."/>
            <person name="Matiasovicova J."/>
            <person name="Kubasova T."/>
            <person name="Cejkova D."/>
            <person name="Rychlik I."/>
        </authorList>
    </citation>
    <scope>NUCLEOTIDE SEQUENCE [LARGE SCALE GENOMIC DNA]</scope>
    <source>
        <strain evidence="3 4">An829</strain>
    </source>
</reference>
<dbReference type="InterPro" id="IPR036700">
    <property type="entry name" value="BOBF_sf"/>
</dbReference>
<dbReference type="SUPFAM" id="SSF101756">
    <property type="entry name" value="Hypothetical protein YgiW"/>
    <property type="match status" value="1"/>
</dbReference>
<proteinExistence type="predicted"/>
<keyword evidence="1 2" id="KW-0732">Signal</keyword>
<dbReference type="PANTHER" id="PTHR36571:SF1">
    <property type="entry name" value="PROTEIN YGIW"/>
    <property type="match status" value="1"/>
</dbReference>
<dbReference type="RefSeq" id="WP_205102330.1">
    <property type="nucleotide sequence ID" value="NZ_JACJJC010000006.1"/>
</dbReference>
<organism evidence="3 4">
    <name type="scientific">Sutterella massiliensis</name>
    <dbReference type="NCBI Taxonomy" id="1816689"/>
    <lineage>
        <taxon>Bacteria</taxon>
        <taxon>Pseudomonadati</taxon>
        <taxon>Pseudomonadota</taxon>
        <taxon>Betaproteobacteria</taxon>
        <taxon>Burkholderiales</taxon>
        <taxon>Sutterellaceae</taxon>
        <taxon>Sutterella</taxon>
    </lineage>
</organism>
<evidence type="ECO:0000313" key="4">
    <source>
        <dbReference type="Proteomes" id="UP000715095"/>
    </source>
</evidence>
<dbReference type="InterPro" id="IPR005220">
    <property type="entry name" value="CarO-like"/>
</dbReference>